<sequence>MDDHLAHSNDDVPDKILDYTSNRESLGLVHPPASSVSEATASTSSVGNYWGSALCRH</sequence>
<comment type="caution">
    <text evidence="1">The sequence shown here is derived from an EMBL/GenBank/DDBJ whole genome shotgun (WGS) entry which is preliminary data.</text>
</comment>
<proteinExistence type="predicted"/>
<evidence type="ECO:0000313" key="1">
    <source>
        <dbReference type="EMBL" id="CAK7929745.1"/>
    </source>
</evidence>
<organism evidence="1 2">
    <name type="scientific">Peronospora matthiolae</name>
    <dbReference type="NCBI Taxonomy" id="2874970"/>
    <lineage>
        <taxon>Eukaryota</taxon>
        <taxon>Sar</taxon>
        <taxon>Stramenopiles</taxon>
        <taxon>Oomycota</taxon>
        <taxon>Peronosporomycetes</taxon>
        <taxon>Peronosporales</taxon>
        <taxon>Peronosporaceae</taxon>
        <taxon>Peronospora</taxon>
    </lineage>
</organism>
<dbReference type="EMBL" id="CAKLBY020000153">
    <property type="protein sequence ID" value="CAK7929745.1"/>
    <property type="molecule type" value="Genomic_DNA"/>
</dbReference>
<dbReference type="AlphaFoldDB" id="A0AAV1U8N8"/>
<gene>
    <name evidence="1" type="ORF">PM001_LOCUS14895</name>
</gene>
<dbReference type="Proteomes" id="UP001162060">
    <property type="component" value="Unassembled WGS sequence"/>
</dbReference>
<evidence type="ECO:0000313" key="2">
    <source>
        <dbReference type="Proteomes" id="UP001162060"/>
    </source>
</evidence>
<name>A0AAV1U8N8_9STRA</name>
<accession>A0AAV1U8N8</accession>
<protein>
    <submittedName>
        <fullName evidence="1">Uncharacterized protein</fullName>
    </submittedName>
</protein>
<reference evidence="1" key="1">
    <citation type="submission" date="2024-01" db="EMBL/GenBank/DDBJ databases">
        <authorList>
            <person name="Webb A."/>
        </authorList>
    </citation>
    <scope>NUCLEOTIDE SEQUENCE</scope>
    <source>
        <strain evidence="1">Pm1</strain>
    </source>
</reference>